<evidence type="ECO:0000259" key="4">
    <source>
        <dbReference type="Pfam" id="PF03171"/>
    </source>
</evidence>
<proteinExistence type="predicted"/>
<gene>
    <name evidence="5" type="ORF">R1flu_007677</name>
</gene>
<dbReference type="PANTHER" id="PTHR47991">
    <property type="entry name" value="OXOGLUTARATE/IRON-DEPENDENT DIOXYGENASE"/>
    <property type="match status" value="1"/>
</dbReference>
<dbReference type="GO" id="GO:0046872">
    <property type="term" value="F:metal ion binding"/>
    <property type="evidence" value="ECO:0007669"/>
    <property type="project" value="UniProtKB-KW"/>
</dbReference>
<dbReference type="Gene3D" id="2.60.120.330">
    <property type="entry name" value="B-lactam Antibiotic, Isopenicillin N Synthase, Chain"/>
    <property type="match status" value="1"/>
</dbReference>
<comment type="caution">
    <text evidence="5">The sequence shown here is derived from an EMBL/GenBank/DDBJ whole genome shotgun (WGS) entry which is preliminary data.</text>
</comment>
<dbReference type="InterPro" id="IPR027443">
    <property type="entry name" value="IPNS-like_sf"/>
</dbReference>
<name>A0ABD1YZI8_9MARC</name>
<dbReference type="EMBL" id="JBHFFA010000003">
    <property type="protein sequence ID" value="KAL2636198.1"/>
    <property type="molecule type" value="Genomic_DNA"/>
</dbReference>
<dbReference type="InterPro" id="IPR044861">
    <property type="entry name" value="IPNS-like_FE2OG_OXY"/>
</dbReference>
<reference evidence="5 6" key="1">
    <citation type="submission" date="2024-09" db="EMBL/GenBank/DDBJ databases">
        <title>Chromosome-scale assembly of Riccia fluitans.</title>
        <authorList>
            <person name="Paukszto L."/>
            <person name="Sawicki J."/>
            <person name="Karawczyk K."/>
            <person name="Piernik-Szablinska J."/>
            <person name="Szczecinska M."/>
            <person name="Mazdziarz M."/>
        </authorList>
    </citation>
    <scope>NUCLEOTIDE SEQUENCE [LARGE SCALE GENOMIC DNA]</scope>
    <source>
        <strain evidence="5">Rf_01</strain>
        <tissue evidence="5">Aerial parts of the thallus</tissue>
    </source>
</reference>
<sequence length="81" mass="8756">MTSSNANPSAKSIETPNPMEVMGLNPHYDVGFTLIAQDEVPGLQLRGKDGKWFSIRPVPGAFCFNVVDSLEVGSTLTTFLL</sequence>
<feature type="region of interest" description="Disordered" evidence="3">
    <location>
        <begin position="1"/>
        <end position="20"/>
    </location>
</feature>
<evidence type="ECO:0000256" key="1">
    <source>
        <dbReference type="ARBA" id="ARBA00022723"/>
    </source>
</evidence>
<keyword evidence="6" id="KW-1185">Reference proteome</keyword>
<evidence type="ECO:0000256" key="2">
    <source>
        <dbReference type="ARBA" id="ARBA00023004"/>
    </source>
</evidence>
<evidence type="ECO:0000256" key="3">
    <source>
        <dbReference type="SAM" id="MobiDB-lite"/>
    </source>
</evidence>
<protein>
    <recommendedName>
        <fullName evidence="4">Isopenicillin N synthase-like Fe(2+) 2OG dioxygenase domain-containing protein</fullName>
    </recommendedName>
</protein>
<dbReference type="SUPFAM" id="SSF51197">
    <property type="entry name" value="Clavaminate synthase-like"/>
    <property type="match status" value="1"/>
</dbReference>
<keyword evidence="1" id="KW-0479">Metal-binding</keyword>
<keyword evidence="2" id="KW-0408">Iron</keyword>
<evidence type="ECO:0000313" key="5">
    <source>
        <dbReference type="EMBL" id="KAL2636198.1"/>
    </source>
</evidence>
<dbReference type="Proteomes" id="UP001605036">
    <property type="component" value="Unassembled WGS sequence"/>
</dbReference>
<dbReference type="InterPro" id="IPR050295">
    <property type="entry name" value="Plant_2OG-oxidoreductases"/>
</dbReference>
<organism evidence="5 6">
    <name type="scientific">Riccia fluitans</name>
    <dbReference type="NCBI Taxonomy" id="41844"/>
    <lineage>
        <taxon>Eukaryota</taxon>
        <taxon>Viridiplantae</taxon>
        <taxon>Streptophyta</taxon>
        <taxon>Embryophyta</taxon>
        <taxon>Marchantiophyta</taxon>
        <taxon>Marchantiopsida</taxon>
        <taxon>Marchantiidae</taxon>
        <taxon>Marchantiales</taxon>
        <taxon>Ricciaceae</taxon>
        <taxon>Riccia</taxon>
    </lineage>
</organism>
<dbReference type="Pfam" id="PF03171">
    <property type="entry name" value="2OG-FeII_Oxy"/>
    <property type="match status" value="1"/>
</dbReference>
<dbReference type="AlphaFoldDB" id="A0ABD1YZI8"/>
<feature type="domain" description="Isopenicillin N synthase-like Fe(2+) 2OG dioxygenase" evidence="4">
    <location>
        <begin position="16"/>
        <end position="72"/>
    </location>
</feature>
<feature type="compositionally biased region" description="Polar residues" evidence="3">
    <location>
        <begin position="1"/>
        <end position="15"/>
    </location>
</feature>
<evidence type="ECO:0000313" key="6">
    <source>
        <dbReference type="Proteomes" id="UP001605036"/>
    </source>
</evidence>
<accession>A0ABD1YZI8</accession>